<dbReference type="InterPro" id="IPR015421">
    <property type="entry name" value="PyrdxlP-dep_Trfase_major"/>
</dbReference>
<keyword evidence="4 11" id="KW-0808">Transferase</keyword>
<reference evidence="11 12" key="1">
    <citation type="submission" date="2016-08" db="EMBL/GenBank/DDBJ databases">
        <title>Novel Firmicute Genomes.</title>
        <authorList>
            <person name="Poppleton D.I."/>
            <person name="Gribaldo S."/>
        </authorList>
    </citation>
    <scope>NUCLEOTIDE SEQUENCE [LARGE SCALE GENOMIC DNA]</scope>
    <source>
        <strain evidence="11 12">RAOx-1</strain>
    </source>
</reference>
<comment type="cofactor">
    <cofactor evidence="1 7 9">
        <name>pyridoxal 5'-phosphate</name>
        <dbReference type="ChEBI" id="CHEBI:597326"/>
    </cofactor>
</comment>
<keyword evidence="11" id="KW-0670">Pyruvate</keyword>
<comment type="caution">
    <text evidence="11">The sequence shown here is derived from an EMBL/GenBank/DDBJ whole genome shotgun (WGS) entry which is preliminary data.</text>
</comment>
<evidence type="ECO:0000256" key="9">
    <source>
        <dbReference type="RuleBase" id="RU004504"/>
    </source>
</evidence>
<dbReference type="Gene3D" id="3.40.640.10">
    <property type="entry name" value="Type I PLP-dependent aspartate aminotransferase-like (Major domain)"/>
    <property type="match status" value="1"/>
</dbReference>
<evidence type="ECO:0000256" key="4">
    <source>
        <dbReference type="ARBA" id="ARBA00022679"/>
    </source>
</evidence>
<dbReference type="PROSITE" id="PS00595">
    <property type="entry name" value="AA_TRANSFER_CLASS_5"/>
    <property type="match status" value="1"/>
</dbReference>
<dbReference type="InterPro" id="IPR024169">
    <property type="entry name" value="SP_NH2Trfase/AEP_transaminase"/>
</dbReference>
<organism evidence="11 12">
    <name type="scientific">Ammoniphilus oxalaticus</name>
    <dbReference type="NCBI Taxonomy" id="66863"/>
    <lineage>
        <taxon>Bacteria</taxon>
        <taxon>Bacillati</taxon>
        <taxon>Bacillota</taxon>
        <taxon>Bacilli</taxon>
        <taxon>Bacillales</taxon>
        <taxon>Paenibacillaceae</taxon>
        <taxon>Aneurinibacillus group</taxon>
        <taxon>Ammoniphilus</taxon>
    </lineage>
</organism>
<evidence type="ECO:0000256" key="6">
    <source>
        <dbReference type="PIRSR" id="PIRSR000524-1"/>
    </source>
</evidence>
<evidence type="ECO:0000256" key="7">
    <source>
        <dbReference type="PIRSR" id="PIRSR000524-50"/>
    </source>
</evidence>
<dbReference type="SUPFAM" id="SSF53383">
    <property type="entry name" value="PLP-dependent transferases"/>
    <property type="match status" value="1"/>
</dbReference>
<dbReference type="InterPro" id="IPR000192">
    <property type="entry name" value="Aminotrans_V_dom"/>
</dbReference>
<gene>
    <name evidence="11" type="ORF">BEP19_03130</name>
</gene>
<dbReference type="RefSeq" id="WP_120188612.1">
    <property type="nucleotide sequence ID" value="NZ_MCHY01000006.1"/>
</dbReference>
<dbReference type="Pfam" id="PF00266">
    <property type="entry name" value="Aminotran_5"/>
    <property type="match status" value="1"/>
</dbReference>
<feature type="binding site" evidence="6">
    <location>
        <position position="342"/>
    </location>
    <ligand>
        <name>substrate</name>
    </ligand>
</feature>
<evidence type="ECO:0000256" key="3">
    <source>
        <dbReference type="ARBA" id="ARBA00022576"/>
    </source>
</evidence>
<dbReference type="OrthoDB" id="389074at2"/>
<evidence type="ECO:0000256" key="8">
    <source>
        <dbReference type="RuleBase" id="RU004075"/>
    </source>
</evidence>
<evidence type="ECO:0000256" key="1">
    <source>
        <dbReference type="ARBA" id="ARBA00001933"/>
    </source>
</evidence>
<keyword evidence="5 7" id="KW-0663">Pyridoxal phosphate</keyword>
<evidence type="ECO:0000256" key="2">
    <source>
        <dbReference type="ARBA" id="ARBA00009236"/>
    </source>
</evidence>
<dbReference type="PANTHER" id="PTHR21152:SF24">
    <property type="entry name" value="ALANINE--GLYOXYLATE AMINOTRANSFERASE 1"/>
    <property type="match status" value="1"/>
</dbReference>
<dbReference type="AlphaFoldDB" id="A0A419SNQ1"/>
<keyword evidence="3 11" id="KW-0032">Aminotransferase</keyword>
<dbReference type="GO" id="GO:0008453">
    <property type="term" value="F:alanine-glyoxylate transaminase activity"/>
    <property type="evidence" value="ECO:0007669"/>
    <property type="project" value="TreeGrafter"/>
</dbReference>
<comment type="similarity">
    <text evidence="2 8">Belongs to the class-V pyridoxal-phosphate-dependent aminotransferase family.</text>
</comment>
<dbReference type="GO" id="GO:0004760">
    <property type="term" value="F:L-serine-pyruvate transaminase activity"/>
    <property type="evidence" value="ECO:0007669"/>
    <property type="project" value="TreeGrafter"/>
</dbReference>
<dbReference type="Gene3D" id="3.90.1150.10">
    <property type="entry name" value="Aspartate Aminotransferase, domain 1"/>
    <property type="match status" value="1"/>
</dbReference>
<dbReference type="GO" id="GO:0019265">
    <property type="term" value="P:glycine biosynthetic process, by transamination of glyoxylate"/>
    <property type="evidence" value="ECO:0007669"/>
    <property type="project" value="TreeGrafter"/>
</dbReference>
<evidence type="ECO:0000313" key="12">
    <source>
        <dbReference type="Proteomes" id="UP000284219"/>
    </source>
</evidence>
<evidence type="ECO:0000313" key="11">
    <source>
        <dbReference type="EMBL" id="RKD25934.1"/>
    </source>
</evidence>
<feature type="domain" description="Aminotransferase class V" evidence="10">
    <location>
        <begin position="30"/>
        <end position="329"/>
    </location>
</feature>
<name>A0A419SNQ1_9BACL</name>
<keyword evidence="12" id="KW-1185">Reference proteome</keyword>
<sequence length="393" mass="42342">MKRNKEMLLVPGPTPVTGEIYDALAQETWGHTDPRFVKIFKESIALTKQLFNTDGEVFVLAGSGTVAMEMALVNTVAPGEKILVVSHGFFGDRFIDIAEAFGIQAETIQAEWGQHVDPEQVRAKLAEGGFKAVTVSHADTSTGVAASLEQLVPVVKEAGALFILDGVCATAAMDEDMGKEYGASNHRIDVILTGSQKAIGVPPGIAIVAFSPEALAAREKLGRINAYYSDIKKWQPVMENPAKYFATPPVNLIYAYHRGLQLVMEEGLETRWNRHTISAKAIRAALATYGMEALADEAIAASTLSCFIYPEGIDDGKFRAALADKGVVVAGALASLAGKAFRVGHMGNATNDMFARAIELIGVTLNEIGYTVDTQAAVRKFQETCENRIVLEY</sequence>
<feature type="modified residue" description="N6-(pyridoxal phosphate)lysine" evidence="7">
    <location>
        <position position="197"/>
    </location>
</feature>
<dbReference type="InterPro" id="IPR015424">
    <property type="entry name" value="PyrdxlP-dep_Trfase"/>
</dbReference>
<accession>A0A419SNQ1</accession>
<protein>
    <submittedName>
        <fullName evidence="11">Serine-pyruvate aminotransferase</fullName>
    </submittedName>
</protein>
<evidence type="ECO:0000256" key="5">
    <source>
        <dbReference type="ARBA" id="ARBA00022898"/>
    </source>
</evidence>
<dbReference type="EMBL" id="MCHY01000006">
    <property type="protein sequence ID" value="RKD25934.1"/>
    <property type="molecule type" value="Genomic_DNA"/>
</dbReference>
<dbReference type="Proteomes" id="UP000284219">
    <property type="component" value="Unassembled WGS sequence"/>
</dbReference>
<dbReference type="InterPro" id="IPR020578">
    <property type="entry name" value="Aminotrans_V_PyrdxlP_BS"/>
</dbReference>
<dbReference type="PANTHER" id="PTHR21152">
    <property type="entry name" value="AMINOTRANSFERASE CLASS V"/>
    <property type="match status" value="1"/>
</dbReference>
<proteinExistence type="inferred from homology"/>
<dbReference type="InterPro" id="IPR015422">
    <property type="entry name" value="PyrdxlP-dep_Trfase_small"/>
</dbReference>
<evidence type="ECO:0000259" key="10">
    <source>
        <dbReference type="Pfam" id="PF00266"/>
    </source>
</evidence>
<dbReference type="PIRSF" id="PIRSF000524">
    <property type="entry name" value="SPT"/>
    <property type="match status" value="1"/>
</dbReference>